<dbReference type="STRING" id="234267.Acid_1905"/>
<dbReference type="EMBL" id="CP000473">
    <property type="protein sequence ID" value="ABJ82895.1"/>
    <property type="molecule type" value="Genomic_DNA"/>
</dbReference>
<keyword evidence="7" id="KW-0067">ATP-binding</keyword>
<dbReference type="InterPro" id="IPR014017">
    <property type="entry name" value="DNA_helicase_UvrD-like_C"/>
</dbReference>
<dbReference type="PANTHER" id="PTHR30591">
    <property type="entry name" value="RECBCD ENZYME SUBUNIT RECC"/>
    <property type="match status" value="1"/>
</dbReference>
<keyword evidence="9" id="KW-0234">DNA repair</keyword>
<reference evidence="11" key="1">
    <citation type="submission" date="2006-10" db="EMBL/GenBank/DDBJ databases">
        <title>Complete sequence of Solibacter usitatus Ellin6076.</title>
        <authorList>
            <consortium name="US DOE Joint Genome Institute"/>
            <person name="Copeland A."/>
            <person name="Lucas S."/>
            <person name="Lapidus A."/>
            <person name="Barry K."/>
            <person name="Detter J.C."/>
            <person name="Glavina del Rio T."/>
            <person name="Hammon N."/>
            <person name="Israni S."/>
            <person name="Dalin E."/>
            <person name="Tice H."/>
            <person name="Pitluck S."/>
            <person name="Thompson L.S."/>
            <person name="Brettin T."/>
            <person name="Bruce D."/>
            <person name="Han C."/>
            <person name="Tapia R."/>
            <person name="Gilna P."/>
            <person name="Schmutz J."/>
            <person name="Larimer F."/>
            <person name="Land M."/>
            <person name="Hauser L."/>
            <person name="Kyrpides N."/>
            <person name="Mikhailova N."/>
            <person name="Janssen P.H."/>
            <person name="Kuske C.R."/>
            <person name="Richardson P."/>
        </authorList>
    </citation>
    <scope>NUCLEOTIDE SEQUENCE</scope>
    <source>
        <strain evidence="11">Ellin6076</strain>
    </source>
</reference>
<sequence>MRLLSGAAGSGKTTYVLARFREALATGNTSVRLLVPTATMAQHLQNRLAREGFVFRRGQIQTLSGFLRPWTTDLPEVSPPVLHLLVEQAARRVARPEFERVTQFHGFCASLAKTIAEFASAGCDSARLAANLPEVPLGGAFLAVYEEVDRELRRRGLALRGRILTAAAERIEAGGLPGIATIWLDGFHALPDPELSVIAALGKHADLTLTLDEAELGEATLARLGALDFSEEQVRGTRTRNALALIKAPGIEREVEEIARRILRQVEGRPFREIGVIVRAPEIYAPILRATLDRFGIPARFYFDEKLERHPVIRFLAGAMDAMLGGWEHGATLAVLRLAPRFADFGVMDRFDFDVRERIPRSGLGELRSLLIDEDGQPRPYAERLLHKIDSLAALEEWRALELAPRDWAARFATLREIFKPARPADEITHELALQYRSQAAVLDLFDEALDEAAQALHGIRHLPLEDYWRAVKSILRLKPLRLEDGRRNVVHVMSAHEARQWVLPVVFVCGMVEKQFPKFHQQDPFFGDAARCRLNGSGIRVRTAAEFEREERMLFDAAITRATMLATLSYPEFDGRGERNLPSIYLEDLDLPAEDAVAVRPAPRARTGDSAPVEIRNAQLLEYMRHRTAQLSPTALETFLQCPFQYFTQRFLRLKTAPDRPEQRLDFLTQGNVVHAVLAEWWLEPQDLAALFERVFAAQLKEKCIPPGYHTERLRNAMLDDLRRFTSEDPWPKIAFRSQIETKFCFPLDDTVEINGRIDRLDTAPDGRTFVIDYKYSAAQRVKDKLKDASLLQAPLYMLAAQHLNLDAAGMYYVGVKGGIEYAGWSDHPLLESLGVPENWFDITRQRTLEIVRQIRSGRVEVHPADRESCRFCDSKDICRVETQPAAALVQLAEGS</sequence>
<dbReference type="AlphaFoldDB" id="Q027B8"/>
<dbReference type="SUPFAM" id="SSF52540">
    <property type="entry name" value="P-loop containing nucleoside triphosphate hydrolases"/>
    <property type="match status" value="1"/>
</dbReference>
<proteinExistence type="predicted"/>
<protein>
    <submittedName>
        <fullName evidence="11">ATP-dependent nuclease subunit B-like protein</fullName>
    </submittedName>
</protein>
<dbReference type="InterPro" id="IPR027417">
    <property type="entry name" value="P-loop_NTPase"/>
</dbReference>
<dbReference type="PROSITE" id="PS51217">
    <property type="entry name" value="UVRD_HELICASE_CTER"/>
    <property type="match status" value="1"/>
</dbReference>
<evidence type="ECO:0000256" key="1">
    <source>
        <dbReference type="ARBA" id="ARBA00022722"/>
    </source>
</evidence>
<dbReference type="eggNOG" id="COG3857">
    <property type="taxonomic scope" value="Bacteria"/>
</dbReference>
<evidence type="ECO:0000313" key="11">
    <source>
        <dbReference type="EMBL" id="ABJ82895.1"/>
    </source>
</evidence>
<organism evidence="11">
    <name type="scientific">Solibacter usitatus (strain Ellin6076)</name>
    <dbReference type="NCBI Taxonomy" id="234267"/>
    <lineage>
        <taxon>Bacteria</taxon>
        <taxon>Pseudomonadati</taxon>
        <taxon>Acidobacteriota</taxon>
        <taxon>Terriglobia</taxon>
        <taxon>Bryobacterales</taxon>
        <taxon>Solibacteraceae</taxon>
        <taxon>Candidatus Solibacter</taxon>
    </lineage>
</organism>
<dbReference type="Gene3D" id="3.90.320.10">
    <property type="match status" value="1"/>
</dbReference>
<dbReference type="GO" id="GO:0004527">
    <property type="term" value="F:exonuclease activity"/>
    <property type="evidence" value="ECO:0007669"/>
    <property type="project" value="UniProtKB-KW"/>
</dbReference>
<dbReference type="InterPro" id="IPR011604">
    <property type="entry name" value="PDDEXK-like_dom_sf"/>
</dbReference>
<keyword evidence="1" id="KW-0540">Nuclease</keyword>
<keyword evidence="8" id="KW-0238">DNA-binding</keyword>
<name>Q027B8_SOLUE</name>
<dbReference type="GO" id="GO:0003677">
    <property type="term" value="F:DNA binding"/>
    <property type="evidence" value="ECO:0007669"/>
    <property type="project" value="UniProtKB-KW"/>
</dbReference>
<accession>Q027B8</accession>
<keyword evidence="5" id="KW-0347">Helicase</keyword>
<evidence type="ECO:0000256" key="5">
    <source>
        <dbReference type="ARBA" id="ARBA00022806"/>
    </source>
</evidence>
<keyword evidence="4" id="KW-0378">Hydrolase</keyword>
<dbReference type="GO" id="GO:0004386">
    <property type="term" value="F:helicase activity"/>
    <property type="evidence" value="ECO:0007669"/>
    <property type="project" value="UniProtKB-KW"/>
</dbReference>
<evidence type="ECO:0000256" key="7">
    <source>
        <dbReference type="ARBA" id="ARBA00022840"/>
    </source>
</evidence>
<dbReference type="InterPro" id="IPR011335">
    <property type="entry name" value="Restrct_endonuc-II-like"/>
</dbReference>
<keyword evidence="2" id="KW-0547">Nucleotide-binding</keyword>
<dbReference type="GO" id="GO:0006281">
    <property type="term" value="P:DNA repair"/>
    <property type="evidence" value="ECO:0007669"/>
    <property type="project" value="UniProtKB-KW"/>
</dbReference>
<evidence type="ECO:0000256" key="9">
    <source>
        <dbReference type="ARBA" id="ARBA00023204"/>
    </source>
</evidence>
<evidence type="ECO:0000256" key="3">
    <source>
        <dbReference type="ARBA" id="ARBA00022763"/>
    </source>
</evidence>
<dbReference type="SUPFAM" id="SSF52980">
    <property type="entry name" value="Restriction endonuclease-like"/>
    <property type="match status" value="1"/>
</dbReference>
<dbReference type="GO" id="GO:0006310">
    <property type="term" value="P:DNA recombination"/>
    <property type="evidence" value="ECO:0007669"/>
    <property type="project" value="TreeGrafter"/>
</dbReference>
<dbReference type="KEGG" id="sus:Acid_1905"/>
<feature type="domain" description="UvrD-like helicase C-terminal" evidence="10">
    <location>
        <begin position="188"/>
        <end position="501"/>
    </location>
</feature>
<dbReference type="Gene3D" id="3.40.50.300">
    <property type="entry name" value="P-loop containing nucleotide triphosphate hydrolases"/>
    <property type="match status" value="3"/>
</dbReference>
<keyword evidence="3" id="KW-0227">DNA damage</keyword>
<evidence type="ECO:0000256" key="2">
    <source>
        <dbReference type="ARBA" id="ARBA00022741"/>
    </source>
</evidence>
<dbReference type="HOGENOM" id="CLU_010384_0_0_0"/>
<evidence type="ECO:0000256" key="8">
    <source>
        <dbReference type="ARBA" id="ARBA00023125"/>
    </source>
</evidence>
<gene>
    <name evidence="11" type="ordered locus">Acid_1905</name>
</gene>
<evidence type="ECO:0000256" key="4">
    <source>
        <dbReference type="ARBA" id="ARBA00022801"/>
    </source>
</evidence>
<evidence type="ECO:0000259" key="10">
    <source>
        <dbReference type="PROSITE" id="PS51217"/>
    </source>
</evidence>
<dbReference type="GO" id="GO:0005524">
    <property type="term" value="F:ATP binding"/>
    <property type="evidence" value="ECO:0007669"/>
    <property type="project" value="UniProtKB-KW"/>
</dbReference>
<evidence type="ECO:0000256" key="6">
    <source>
        <dbReference type="ARBA" id="ARBA00022839"/>
    </source>
</evidence>
<dbReference type="PANTHER" id="PTHR30591:SF1">
    <property type="entry name" value="RECBCD ENZYME SUBUNIT RECC"/>
    <property type="match status" value="1"/>
</dbReference>
<dbReference type="Pfam" id="PF12705">
    <property type="entry name" value="PDDEXK_1"/>
    <property type="match status" value="1"/>
</dbReference>
<keyword evidence="6" id="KW-0269">Exonuclease</keyword>
<dbReference type="InParanoid" id="Q027B8"/>
<dbReference type="InterPro" id="IPR038726">
    <property type="entry name" value="PDDEXK_AddAB-type"/>
</dbReference>